<proteinExistence type="inferred from homology"/>
<keyword evidence="10" id="KW-1185">Reference proteome</keyword>
<dbReference type="InterPro" id="IPR035906">
    <property type="entry name" value="MetI-like_sf"/>
</dbReference>
<dbReference type="Pfam" id="PF00528">
    <property type="entry name" value="BPD_transp_1"/>
    <property type="match status" value="1"/>
</dbReference>
<evidence type="ECO:0000256" key="6">
    <source>
        <dbReference type="ARBA" id="ARBA00023136"/>
    </source>
</evidence>
<evidence type="ECO:0000256" key="7">
    <source>
        <dbReference type="RuleBase" id="RU363032"/>
    </source>
</evidence>
<keyword evidence="5 7" id="KW-1133">Transmembrane helix</keyword>
<dbReference type="PANTHER" id="PTHR43744">
    <property type="entry name" value="ABC TRANSPORTER PERMEASE PROTEIN MG189-RELATED-RELATED"/>
    <property type="match status" value="1"/>
</dbReference>
<evidence type="ECO:0000313" key="10">
    <source>
        <dbReference type="Proteomes" id="UP000605361"/>
    </source>
</evidence>
<dbReference type="RefSeq" id="WP_195897109.1">
    <property type="nucleotide sequence ID" value="NZ_JADOGI010000060.1"/>
</dbReference>
<comment type="similarity">
    <text evidence="7">Belongs to the binding-protein-dependent transport system permease family.</text>
</comment>
<dbReference type="PROSITE" id="PS50928">
    <property type="entry name" value="ABC_TM1"/>
    <property type="match status" value="1"/>
</dbReference>
<evidence type="ECO:0000256" key="2">
    <source>
        <dbReference type="ARBA" id="ARBA00022448"/>
    </source>
</evidence>
<comment type="subcellular location">
    <subcellularLocation>
        <location evidence="1 7">Cell membrane</location>
        <topology evidence="1 7">Multi-pass membrane protein</topology>
    </subcellularLocation>
</comment>
<evidence type="ECO:0000256" key="4">
    <source>
        <dbReference type="ARBA" id="ARBA00022692"/>
    </source>
</evidence>
<sequence length="287" mass="31937">MRASGRNLALHLVLGTGAVIMAVPFIWMAISSLKSDADISSYPPNLWPTEWVWSNYPEAMGFAPFGTYFRNSLLIAVSHTAINLVLATMAGYALARASFRGRTVIFMGVLATMMIPTYTKIVPQYLIAKAMPFFGGNDWLGRGGSGWIDTWWALIVPGALTPFAIFMFRQFYLSLPRELEEAARIDGMGEFGIFARVMTPLVKPAIATVGLVTFENSWNNFLWPLLVTTRQDMRVIQVGLAMFQEDQTRTEWAYLMAGSALATLPMIVLFLVTQRYFVQGFATAGIK</sequence>
<reference evidence="9" key="1">
    <citation type="submission" date="2020-11" db="EMBL/GenBank/DDBJ databases">
        <title>Whole-genome analyses of Nonomuraea sp. K274.</title>
        <authorList>
            <person name="Veyisoglu A."/>
        </authorList>
    </citation>
    <scope>NUCLEOTIDE SEQUENCE</scope>
    <source>
        <strain evidence="9">K274</strain>
    </source>
</reference>
<dbReference type="GO" id="GO:0055085">
    <property type="term" value="P:transmembrane transport"/>
    <property type="evidence" value="ECO:0007669"/>
    <property type="project" value="InterPro"/>
</dbReference>
<evidence type="ECO:0000259" key="8">
    <source>
        <dbReference type="PROSITE" id="PS50928"/>
    </source>
</evidence>
<dbReference type="GO" id="GO:0005886">
    <property type="term" value="C:plasma membrane"/>
    <property type="evidence" value="ECO:0007669"/>
    <property type="project" value="UniProtKB-SubCell"/>
</dbReference>
<keyword evidence="4 7" id="KW-0812">Transmembrane</keyword>
<dbReference type="SUPFAM" id="SSF161098">
    <property type="entry name" value="MetI-like"/>
    <property type="match status" value="1"/>
</dbReference>
<feature type="transmembrane region" description="Helical" evidence="7">
    <location>
        <begin position="193"/>
        <end position="214"/>
    </location>
</feature>
<dbReference type="AlphaFoldDB" id="A0A931A8E3"/>
<dbReference type="EMBL" id="JADOGI010000060">
    <property type="protein sequence ID" value="MBF8188161.1"/>
    <property type="molecule type" value="Genomic_DNA"/>
</dbReference>
<feature type="transmembrane region" description="Helical" evidence="7">
    <location>
        <begin position="104"/>
        <end position="127"/>
    </location>
</feature>
<gene>
    <name evidence="9" type="ORF">ITP53_20990</name>
</gene>
<evidence type="ECO:0000256" key="3">
    <source>
        <dbReference type="ARBA" id="ARBA00022475"/>
    </source>
</evidence>
<dbReference type="Gene3D" id="1.10.3720.10">
    <property type="entry name" value="MetI-like"/>
    <property type="match status" value="1"/>
</dbReference>
<evidence type="ECO:0000256" key="1">
    <source>
        <dbReference type="ARBA" id="ARBA00004651"/>
    </source>
</evidence>
<dbReference type="PANTHER" id="PTHR43744:SF12">
    <property type="entry name" value="ABC TRANSPORTER PERMEASE PROTEIN MG189-RELATED"/>
    <property type="match status" value="1"/>
</dbReference>
<feature type="transmembrane region" description="Helical" evidence="7">
    <location>
        <begin position="151"/>
        <end position="172"/>
    </location>
</feature>
<comment type="caution">
    <text evidence="9">The sequence shown here is derived from an EMBL/GenBank/DDBJ whole genome shotgun (WGS) entry which is preliminary data.</text>
</comment>
<protein>
    <submittedName>
        <fullName evidence="9">Carbohydrate ABC transporter permease</fullName>
    </submittedName>
</protein>
<accession>A0A931A8E3</accession>
<evidence type="ECO:0000313" key="9">
    <source>
        <dbReference type="EMBL" id="MBF8188161.1"/>
    </source>
</evidence>
<feature type="domain" description="ABC transmembrane type-1" evidence="8">
    <location>
        <begin position="69"/>
        <end position="273"/>
    </location>
</feature>
<dbReference type="Proteomes" id="UP000605361">
    <property type="component" value="Unassembled WGS sequence"/>
</dbReference>
<feature type="transmembrane region" description="Helical" evidence="7">
    <location>
        <begin position="252"/>
        <end position="272"/>
    </location>
</feature>
<feature type="transmembrane region" description="Helical" evidence="7">
    <location>
        <begin position="73"/>
        <end position="95"/>
    </location>
</feature>
<dbReference type="InterPro" id="IPR000515">
    <property type="entry name" value="MetI-like"/>
</dbReference>
<keyword evidence="2 7" id="KW-0813">Transport</keyword>
<organism evidence="9 10">
    <name type="scientific">Nonomuraea cypriaca</name>
    <dbReference type="NCBI Taxonomy" id="1187855"/>
    <lineage>
        <taxon>Bacteria</taxon>
        <taxon>Bacillati</taxon>
        <taxon>Actinomycetota</taxon>
        <taxon>Actinomycetes</taxon>
        <taxon>Streptosporangiales</taxon>
        <taxon>Streptosporangiaceae</taxon>
        <taxon>Nonomuraea</taxon>
    </lineage>
</organism>
<feature type="transmembrane region" description="Helical" evidence="7">
    <location>
        <begin position="12"/>
        <end position="30"/>
    </location>
</feature>
<keyword evidence="6 7" id="KW-0472">Membrane</keyword>
<name>A0A931A8E3_9ACTN</name>
<evidence type="ECO:0000256" key="5">
    <source>
        <dbReference type="ARBA" id="ARBA00022989"/>
    </source>
</evidence>
<dbReference type="CDD" id="cd06261">
    <property type="entry name" value="TM_PBP2"/>
    <property type="match status" value="1"/>
</dbReference>
<keyword evidence="3" id="KW-1003">Cell membrane</keyword>